<dbReference type="InterPro" id="IPR025704">
    <property type="entry name" value="E3_Ub_ligase_UBR4_C"/>
</dbReference>
<sequence length="859" mass="97877">MQLFIMCSKSKSPVIMESITLPCLKILQAVIKPEPPTSKKNKDKLVEEIARIKFGGVVQVDVKEWLKGDKKHSFSSWFKRMRLKSTTAQPTNLSKILDLLTVFLGELGAAGESAAEYLALYQSLIQQSPWKQYLALKGVLLYIAELLTAEINALHKFEGSHLTSDLSQGYALKMLTELMASFLDQPNIKQQYKGRLVGAVLNGYLSLRRLVVQRTRLIDETQDKLLELLEEMTTGSYAWKSVQLQRAGPRSADAGREKQNLPGLRTDRPSRGRQRNGTARQQQNHLLGPSSERSLQKDLGGRGRRRRFDASSLQICIEYYDPVNSYFTFQVLLNRLSHIRDTVRSRPLLQVTLKLLQLCVKVSKNQEVLCQPELKAITILLNTFQLCVSSQQSGQLIEQILEKHAPHARPSLFHFDSDEWKEFISKPSLKYILRFLTGLVSHHKPTQDTVTVDFITIIHRLERISSDEHVGVLAENLLEALRSSERVATMIEEVRGHTRAEKKRLAMAMREKQLGALGMRTNDRGQLTVESQSMMQQMEELGEETGLVCCICREGYKFQPNKVLGVYTFTKRCSVEEYEAKPRKTVGYSTVTHFNVVHIDCHMSAVRDISYSSTVHDLKLLLLRFALEKSFHEDTGGGGPQSNMYIIPYLMHMALYVINTTRCSGREIKALNTYLEDSRLELAWEAEGPFYWATLSLLVQSPEKWKRTRLLHLTRLLVTAHVRSMSPTPLLSIPSSEVAVRPFPIYRSALLFFALIDSIYNNHFKKVTVTSEEQWASSLADYIRHNDEALLKSSDRLMSTYNDELLPCASLDEFCDVLEHYAWLLSLTRFMLLMTLYFCVSTKLSSIIRIAMLTSSSCT</sequence>
<keyword evidence="1" id="KW-0862">Zinc</keyword>
<dbReference type="PROSITE" id="PS52043">
    <property type="entry name" value="UBR4_E3"/>
    <property type="match status" value="1"/>
</dbReference>
<organism evidence="4 5">
    <name type="scientific">Nesidiocoris tenuis</name>
    <dbReference type="NCBI Taxonomy" id="355587"/>
    <lineage>
        <taxon>Eukaryota</taxon>
        <taxon>Metazoa</taxon>
        <taxon>Ecdysozoa</taxon>
        <taxon>Arthropoda</taxon>
        <taxon>Hexapoda</taxon>
        <taxon>Insecta</taxon>
        <taxon>Pterygota</taxon>
        <taxon>Neoptera</taxon>
        <taxon>Paraneoptera</taxon>
        <taxon>Hemiptera</taxon>
        <taxon>Heteroptera</taxon>
        <taxon>Panheteroptera</taxon>
        <taxon>Cimicomorpha</taxon>
        <taxon>Miridae</taxon>
        <taxon>Dicyphina</taxon>
        <taxon>Nesidiocoris</taxon>
    </lineage>
</organism>
<name>A0A6H5GKN7_9HEMI</name>
<accession>A0A6H5GKN7</accession>
<evidence type="ECO:0000259" key="3">
    <source>
        <dbReference type="Pfam" id="PF13764"/>
    </source>
</evidence>
<dbReference type="GO" id="GO:0008270">
    <property type="term" value="F:zinc ion binding"/>
    <property type="evidence" value="ECO:0007669"/>
    <property type="project" value="UniProtKB-KW"/>
</dbReference>
<reference evidence="4 5" key="1">
    <citation type="submission" date="2020-02" db="EMBL/GenBank/DDBJ databases">
        <authorList>
            <person name="Ferguson B K."/>
        </authorList>
    </citation>
    <scope>NUCLEOTIDE SEQUENCE [LARGE SCALE GENOMIC DNA]</scope>
</reference>
<dbReference type="PANTHER" id="PTHR21725">
    <property type="entry name" value="E3 UBIQUITIN-PROTEIN LIGASE UBR4"/>
    <property type="match status" value="1"/>
</dbReference>
<protein>
    <recommendedName>
        <fullName evidence="3">E3 ubiquitin ligase UBR4 C-terminal domain-containing protein</fullName>
    </recommendedName>
</protein>
<feature type="compositionally biased region" description="Polar residues" evidence="2">
    <location>
        <begin position="275"/>
        <end position="285"/>
    </location>
</feature>
<dbReference type="EMBL" id="CADCXU010013537">
    <property type="protein sequence ID" value="CAB0003621.1"/>
    <property type="molecule type" value="Genomic_DNA"/>
</dbReference>
<dbReference type="AlphaFoldDB" id="A0A6H5GKN7"/>
<dbReference type="PANTHER" id="PTHR21725:SF1">
    <property type="entry name" value="E3 UBIQUITIN-PROTEIN LIGASE UBR4"/>
    <property type="match status" value="1"/>
</dbReference>
<evidence type="ECO:0000313" key="4">
    <source>
        <dbReference type="EMBL" id="CAB0003621.1"/>
    </source>
</evidence>
<proteinExistence type="inferred from homology"/>
<feature type="region of interest" description="Disordered" evidence="2">
    <location>
        <begin position="248"/>
        <end position="303"/>
    </location>
</feature>
<dbReference type="Pfam" id="PF13764">
    <property type="entry name" value="E3_UbLigase_R4"/>
    <property type="match status" value="1"/>
</dbReference>
<feature type="domain" description="E3 ubiquitin ligase UBR4 C-terminal" evidence="3">
    <location>
        <begin position="401"/>
        <end position="607"/>
    </location>
</feature>
<evidence type="ECO:0000313" key="5">
    <source>
        <dbReference type="Proteomes" id="UP000479000"/>
    </source>
</evidence>
<feature type="compositionally biased region" description="Basic and acidic residues" evidence="2">
    <location>
        <begin position="253"/>
        <end position="270"/>
    </location>
</feature>
<evidence type="ECO:0000256" key="1">
    <source>
        <dbReference type="PROSITE-ProRule" id="PRU01388"/>
    </source>
</evidence>
<feature type="region of interest" description="UBR4 E3 catalytic module" evidence="1">
    <location>
        <begin position="427"/>
        <end position="855"/>
    </location>
</feature>
<dbReference type="OrthoDB" id="30336at2759"/>
<comment type="similarity">
    <text evidence="1">Belongs to the UBR4 family.</text>
</comment>
<keyword evidence="5" id="KW-1185">Reference proteome</keyword>
<evidence type="ECO:0000256" key="2">
    <source>
        <dbReference type="SAM" id="MobiDB-lite"/>
    </source>
</evidence>
<keyword evidence="1" id="KW-0863">Zinc-finger</keyword>
<gene>
    <name evidence="4" type="ORF">NTEN_LOCUS9135</name>
</gene>
<dbReference type="InterPro" id="IPR045189">
    <property type="entry name" value="UBR4-like"/>
</dbReference>
<dbReference type="Proteomes" id="UP000479000">
    <property type="component" value="Unassembled WGS sequence"/>
</dbReference>
<keyword evidence="1" id="KW-0479">Metal-binding</keyword>